<keyword evidence="2" id="KW-1185">Reference proteome</keyword>
<evidence type="ECO:0008006" key="3">
    <source>
        <dbReference type="Google" id="ProtNLM"/>
    </source>
</evidence>
<accession>A0A917CKP0</accession>
<dbReference type="RefSeq" id="WP_188364319.1">
    <property type="nucleotide sequence ID" value="NZ_BAABJF010000032.1"/>
</dbReference>
<dbReference type="SUPFAM" id="SSF143422">
    <property type="entry name" value="Transposase IS200-like"/>
    <property type="match status" value="1"/>
</dbReference>
<organism evidence="1 2">
    <name type="scientific">Marinicella pacifica</name>
    <dbReference type="NCBI Taxonomy" id="1171543"/>
    <lineage>
        <taxon>Bacteria</taxon>
        <taxon>Pseudomonadati</taxon>
        <taxon>Pseudomonadota</taxon>
        <taxon>Gammaproteobacteria</taxon>
        <taxon>Lysobacterales</taxon>
        <taxon>Marinicellaceae</taxon>
        <taxon>Marinicella</taxon>
    </lineage>
</organism>
<dbReference type="InterPro" id="IPR036515">
    <property type="entry name" value="Transposase_17_sf"/>
</dbReference>
<gene>
    <name evidence="1" type="ORF">GCM10011365_07330</name>
</gene>
<protein>
    <recommendedName>
        <fullName evidence="3">Transposase IS200 family protein</fullName>
    </recommendedName>
</protein>
<dbReference type="AlphaFoldDB" id="A0A917CKP0"/>
<sequence>MHDSAQGSGVKIHAYELMTNHIHILATAETTDGISFKLRVLTPLVYLFGIYHYLRREKK</sequence>
<evidence type="ECO:0000313" key="2">
    <source>
        <dbReference type="Proteomes" id="UP000605253"/>
    </source>
</evidence>
<dbReference type="GO" id="GO:0003677">
    <property type="term" value="F:DNA binding"/>
    <property type="evidence" value="ECO:0007669"/>
    <property type="project" value="InterPro"/>
</dbReference>
<evidence type="ECO:0000313" key="1">
    <source>
        <dbReference type="EMBL" id="GGF88694.1"/>
    </source>
</evidence>
<comment type="caution">
    <text evidence="1">The sequence shown here is derived from an EMBL/GenBank/DDBJ whole genome shotgun (WGS) entry which is preliminary data.</text>
</comment>
<dbReference type="GO" id="GO:0006313">
    <property type="term" value="P:DNA transposition"/>
    <property type="evidence" value="ECO:0007669"/>
    <property type="project" value="InterPro"/>
</dbReference>
<name>A0A917CKP0_9GAMM</name>
<proteinExistence type="predicted"/>
<dbReference type="GO" id="GO:0004803">
    <property type="term" value="F:transposase activity"/>
    <property type="evidence" value="ECO:0007669"/>
    <property type="project" value="InterPro"/>
</dbReference>
<dbReference type="Proteomes" id="UP000605253">
    <property type="component" value="Unassembled WGS sequence"/>
</dbReference>
<reference evidence="1" key="2">
    <citation type="submission" date="2020-09" db="EMBL/GenBank/DDBJ databases">
        <authorList>
            <person name="Sun Q."/>
            <person name="Zhou Y."/>
        </authorList>
    </citation>
    <scope>NUCLEOTIDE SEQUENCE</scope>
    <source>
        <strain evidence="1">CGMCC 1.12181</strain>
    </source>
</reference>
<dbReference type="EMBL" id="BMEO01000002">
    <property type="protein sequence ID" value="GGF88694.1"/>
    <property type="molecule type" value="Genomic_DNA"/>
</dbReference>
<reference evidence="1" key="1">
    <citation type="journal article" date="2014" name="Int. J. Syst. Evol. Microbiol.">
        <title>Complete genome sequence of Corynebacterium casei LMG S-19264T (=DSM 44701T), isolated from a smear-ripened cheese.</title>
        <authorList>
            <consortium name="US DOE Joint Genome Institute (JGI-PGF)"/>
            <person name="Walter F."/>
            <person name="Albersmeier A."/>
            <person name="Kalinowski J."/>
            <person name="Ruckert C."/>
        </authorList>
    </citation>
    <scope>NUCLEOTIDE SEQUENCE</scope>
    <source>
        <strain evidence="1">CGMCC 1.12181</strain>
    </source>
</reference>